<gene>
    <name evidence="2" type="ORF">AVEN_245106_1</name>
</gene>
<feature type="region of interest" description="Disordered" evidence="1">
    <location>
        <begin position="68"/>
        <end position="96"/>
    </location>
</feature>
<evidence type="ECO:0000313" key="2">
    <source>
        <dbReference type="EMBL" id="GBN97965.1"/>
    </source>
</evidence>
<proteinExistence type="predicted"/>
<reference evidence="2 3" key="1">
    <citation type="journal article" date="2019" name="Sci. Rep.">
        <title>Orb-weaving spider Araneus ventricosus genome elucidates the spidroin gene catalogue.</title>
        <authorList>
            <person name="Kono N."/>
            <person name="Nakamura H."/>
            <person name="Ohtoshi R."/>
            <person name="Moran D.A.P."/>
            <person name="Shinohara A."/>
            <person name="Yoshida Y."/>
            <person name="Fujiwara M."/>
            <person name="Mori M."/>
            <person name="Tomita M."/>
            <person name="Arakawa K."/>
        </authorList>
    </citation>
    <scope>NUCLEOTIDE SEQUENCE [LARGE SCALE GENOMIC DNA]</scope>
</reference>
<dbReference type="Proteomes" id="UP000499080">
    <property type="component" value="Unassembled WGS sequence"/>
</dbReference>
<keyword evidence="3" id="KW-1185">Reference proteome</keyword>
<dbReference type="EMBL" id="BGPR01027448">
    <property type="protein sequence ID" value="GBN97965.1"/>
    <property type="molecule type" value="Genomic_DNA"/>
</dbReference>
<name>A0A4Y2TFS9_ARAVE</name>
<protein>
    <submittedName>
        <fullName evidence="2">Uncharacterized protein</fullName>
    </submittedName>
</protein>
<evidence type="ECO:0000256" key="1">
    <source>
        <dbReference type="SAM" id="MobiDB-lite"/>
    </source>
</evidence>
<organism evidence="2 3">
    <name type="scientific">Araneus ventricosus</name>
    <name type="common">Orbweaver spider</name>
    <name type="synonym">Epeira ventricosa</name>
    <dbReference type="NCBI Taxonomy" id="182803"/>
    <lineage>
        <taxon>Eukaryota</taxon>
        <taxon>Metazoa</taxon>
        <taxon>Ecdysozoa</taxon>
        <taxon>Arthropoda</taxon>
        <taxon>Chelicerata</taxon>
        <taxon>Arachnida</taxon>
        <taxon>Araneae</taxon>
        <taxon>Araneomorphae</taxon>
        <taxon>Entelegynae</taxon>
        <taxon>Araneoidea</taxon>
        <taxon>Araneidae</taxon>
        <taxon>Araneus</taxon>
    </lineage>
</organism>
<dbReference type="AlphaFoldDB" id="A0A4Y2TFS9"/>
<evidence type="ECO:0000313" key="3">
    <source>
        <dbReference type="Proteomes" id="UP000499080"/>
    </source>
</evidence>
<comment type="caution">
    <text evidence="2">The sequence shown here is derived from an EMBL/GenBank/DDBJ whole genome shotgun (WGS) entry which is preliminary data.</text>
</comment>
<accession>A0A4Y2TFS9</accession>
<sequence>MGFEFKICASPTLEKLHSFVFQKVSNVPQSPIPVPGFSRITRPWGTYVSEHHIPIGINLNRDRIIDSGSRKQQKFPRTVISSANSQFRKPPDKLML</sequence>